<evidence type="ECO:0000313" key="1">
    <source>
        <dbReference type="EMBL" id="KUP07752.1"/>
    </source>
</evidence>
<reference evidence="1 2" key="1">
    <citation type="journal article" date="2016" name="Front. Microbiol.">
        <title>Microevolution Analysis of Bacillus coahuilensis Unveils Differences in Phosphorus Acquisition Strategies and Their Regulation.</title>
        <authorList>
            <person name="Gomez-Lunar Z."/>
            <person name="Hernandez-Gonzalez I."/>
            <person name="Rodriguez-Torres M.D."/>
            <person name="Souza V."/>
            <person name="Olmedo-Alvarez G."/>
        </authorList>
    </citation>
    <scope>NUCLEOTIDE SEQUENCE [LARGE SCALE GENOMIC DNA]</scope>
    <source>
        <strain evidence="2">p1.1.43</strain>
    </source>
</reference>
<gene>
    <name evidence="1" type="ORF">Q75_04430</name>
</gene>
<dbReference type="Proteomes" id="UP000074108">
    <property type="component" value="Unassembled WGS sequence"/>
</dbReference>
<comment type="caution">
    <text evidence="1">The sequence shown here is derived from an EMBL/GenBank/DDBJ whole genome shotgun (WGS) entry which is preliminary data.</text>
</comment>
<dbReference type="PATRIC" id="fig|1150625.3.peg.925"/>
<protein>
    <recommendedName>
        <fullName evidence="3">DUF2777 domain-containing protein</fullName>
    </recommendedName>
</protein>
<dbReference type="AlphaFoldDB" id="A0A147KAR1"/>
<sequence length="186" mass="21991">MNSPERFALLNRQDRAFITGTVEKLNDQWVFFDDENDEATMLEFFDDYQLEVMNHNKWRVAEILSDHELAVEGVALPLLDGMELRFKKKLTLSLGTLLEDISDEAFLHFLTTLNSLNYSIFDCIYCHNHLTFLEGRKIKQGVNFIIFDNGDEICNVQHHFSYYQRHRDRFEFTNSTGKRIIIEKIE</sequence>
<organism evidence="1 2">
    <name type="scientific">Bacillus coahuilensis p1.1.43</name>
    <dbReference type="NCBI Taxonomy" id="1150625"/>
    <lineage>
        <taxon>Bacteria</taxon>
        <taxon>Bacillati</taxon>
        <taxon>Bacillota</taxon>
        <taxon>Bacilli</taxon>
        <taxon>Bacillales</taxon>
        <taxon>Bacillaceae</taxon>
        <taxon>Bacillus</taxon>
    </lineage>
</organism>
<name>A0A147KAR1_9BACI</name>
<evidence type="ECO:0000313" key="2">
    <source>
        <dbReference type="Proteomes" id="UP000074108"/>
    </source>
</evidence>
<proteinExistence type="predicted"/>
<evidence type="ECO:0008006" key="3">
    <source>
        <dbReference type="Google" id="ProtNLM"/>
    </source>
</evidence>
<dbReference type="EMBL" id="LDYG01000020">
    <property type="protein sequence ID" value="KUP07752.1"/>
    <property type="molecule type" value="Genomic_DNA"/>
</dbReference>
<dbReference type="OrthoDB" id="2923064at2"/>
<dbReference type="Pfam" id="PF10949">
    <property type="entry name" value="DUF2777"/>
    <property type="match status" value="1"/>
</dbReference>
<keyword evidence="2" id="KW-1185">Reference proteome</keyword>
<accession>A0A147KAR1</accession>
<dbReference type="RefSeq" id="WP_059350528.1">
    <property type="nucleotide sequence ID" value="NZ_LDYG01000020.1"/>
</dbReference>
<dbReference type="InterPro" id="IPR024488">
    <property type="entry name" value="DUF2777"/>
</dbReference>